<dbReference type="AlphaFoldDB" id="A0A4U6QB37"/>
<gene>
    <name evidence="1" type="ORF">FDO65_20175</name>
</gene>
<dbReference type="SUPFAM" id="SSF50475">
    <property type="entry name" value="FMN-binding split barrel"/>
    <property type="match status" value="1"/>
</dbReference>
<sequence length="139" mass="15496">MGADHAGLQVLSYDDCLRHLRTARVGRVAFVADGEPVILPVNHGMDGDAVVFRSSPGSKLDAASDEMPVAFEVDNFDADRHSGWSVVVRGTARLVTDRSETQRLTRLGVWPWAESVERRHWIRIRPFEITGRQIPPHGD</sequence>
<organism evidence="1 2">
    <name type="scientific">Nakamurella flava</name>
    <dbReference type="NCBI Taxonomy" id="2576308"/>
    <lineage>
        <taxon>Bacteria</taxon>
        <taxon>Bacillati</taxon>
        <taxon>Actinomycetota</taxon>
        <taxon>Actinomycetes</taxon>
        <taxon>Nakamurellales</taxon>
        <taxon>Nakamurellaceae</taxon>
        <taxon>Nakamurella</taxon>
    </lineage>
</organism>
<keyword evidence="2" id="KW-1185">Reference proteome</keyword>
<comment type="caution">
    <text evidence="1">The sequence shown here is derived from an EMBL/GenBank/DDBJ whole genome shotgun (WGS) entry which is preliminary data.</text>
</comment>
<dbReference type="OrthoDB" id="3212118at2"/>
<evidence type="ECO:0000313" key="2">
    <source>
        <dbReference type="Proteomes" id="UP000306985"/>
    </source>
</evidence>
<dbReference type="InterPro" id="IPR012349">
    <property type="entry name" value="Split_barrel_FMN-bd"/>
</dbReference>
<dbReference type="Proteomes" id="UP000306985">
    <property type="component" value="Unassembled WGS sequence"/>
</dbReference>
<dbReference type="InterPro" id="IPR024747">
    <property type="entry name" value="Pyridox_Oxase-rel"/>
</dbReference>
<dbReference type="Pfam" id="PF12900">
    <property type="entry name" value="Pyridox_ox_2"/>
    <property type="match status" value="1"/>
</dbReference>
<name>A0A4U6QB37_9ACTN</name>
<reference evidence="1 2" key="1">
    <citation type="submission" date="2019-05" db="EMBL/GenBank/DDBJ databases">
        <title>Nakamurella sp. N5BH11, whole genome shotgun sequence.</title>
        <authorList>
            <person name="Tuo L."/>
        </authorList>
    </citation>
    <scope>NUCLEOTIDE SEQUENCE [LARGE SCALE GENOMIC DNA]</scope>
    <source>
        <strain evidence="1 2">N5BH11</strain>
    </source>
</reference>
<proteinExistence type="predicted"/>
<accession>A0A4U6QB37</accession>
<protein>
    <submittedName>
        <fullName evidence="1">Pyridoxamine 5'-phosphate oxidase family protein</fullName>
    </submittedName>
</protein>
<dbReference type="EMBL" id="SZZH01000006">
    <property type="protein sequence ID" value="TKV57181.1"/>
    <property type="molecule type" value="Genomic_DNA"/>
</dbReference>
<evidence type="ECO:0000313" key="1">
    <source>
        <dbReference type="EMBL" id="TKV57181.1"/>
    </source>
</evidence>
<dbReference type="Gene3D" id="2.30.110.10">
    <property type="entry name" value="Electron Transport, Fmn-binding Protein, Chain A"/>
    <property type="match status" value="1"/>
</dbReference>